<sequence>MKNKIGLKKSEEYTKEQLDIIQSLEETISELEAVRKMFDDVSDPKLIEVAIYSEQALKAKYEYLLFQARGLNIKLDEEFIYVRSKCIL</sequence>
<dbReference type="Proteomes" id="UP000736583">
    <property type="component" value="Unassembled WGS sequence"/>
</dbReference>
<keyword evidence="2" id="KW-1185">Reference proteome</keyword>
<name>A0ABS6F4A9_9CLOT</name>
<evidence type="ECO:0000313" key="1">
    <source>
        <dbReference type="EMBL" id="MBU5593352.1"/>
    </source>
</evidence>
<gene>
    <name evidence="1" type="ORF">KQI89_16500</name>
</gene>
<accession>A0ABS6F4A9</accession>
<evidence type="ECO:0000313" key="2">
    <source>
        <dbReference type="Proteomes" id="UP000736583"/>
    </source>
</evidence>
<proteinExistence type="predicted"/>
<comment type="caution">
    <text evidence="1">The sequence shown here is derived from an EMBL/GenBank/DDBJ whole genome shotgun (WGS) entry which is preliminary data.</text>
</comment>
<organism evidence="1 2">
    <name type="scientific">Clostridium simiarum</name>
    <dbReference type="NCBI Taxonomy" id="2841506"/>
    <lineage>
        <taxon>Bacteria</taxon>
        <taxon>Bacillati</taxon>
        <taxon>Bacillota</taxon>
        <taxon>Clostridia</taxon>
        <taxon>Eubacteriales</taxon>
        <taxon>Clostridiaceae</taxon>
        <taxon>Clostridium</taxon>
    </lineage>
</organism>
<dbReference type="RefSeq" id="WP_032123219.1">
    <property type="nucleotide sequence ID" value="NZ_JAHLQL010000009.1"/>
</dbReference>
<protein>
    <submittedName>
        <fullName evidence="1">YaaL family protein</fullName>
    </submittedName>
</protein>
<dbReference type="Pfam" id="PF10704">
    <property type="entry name" value="DUF2508"/>
    <property type="match status" value="1"/>
</dbReference>
<dbReference type="EMBL" id="JAHLQL010000009">
    <property type="protein sequence ID" value="MBU5593352.1"/>
    <property type="molecule type" value="Genomic_DNA"/>
</dbReference>
<reference evidence="1 2" key="1">
    <citation type="submission" date="2021-06" db="EMBL/GenBank/DDBJ databases">
        <authorList>
            <person name="Sun Q."/>
            <person name="Li D."/>
        </authorList>
    </citation>
    <scope>NUCLEOTIDE SEQUENCE [LARGE SCALE GENOMIC DNA]</scope>
    <source>
        <strain evidence="1 2">MSJ-4</strain>
    </source>
</reference>
<dbReference type="InterPro" id="IPR019644">
    <property type="entry name" value="DUF2508"/>
</dbReference>